<evidence type="ECO:0000313" key="2">
    <source>
        <dbReference type="EMBL" id="GIH44003.1"/>
    </source>
</evidence>
<protein>
    <recommendedName>
        <fullName evidence="4">Secreted protein</fullName>
    </recommendedName>
</protein>
<dbReference type="RefSeq" id="WP_204061041.1">
    <property type="nucleotide sequence ID" value="NZ_BAAAGP010000040.1"/>
</dbReference>
<reference evidence="2 3" key="1">
    <citation type="submission" date="2021-01" db="EMBL/GenBank/DDBJ databases">
        <title>Whole genome shotgun sequence of Microbispora corallina NBRC 16416.</title>
        <authorList>
            <person name="Komaki H."/>
            <person name="Tamura T."/>
        </authorList>
    </citation>
    <scope>NUCLEOTIDE SEQUENCE [LARGE SCALE GENOMIC DNA]</scope>
    <source>
        <strain evidence="2 3">NBRC 16416</strain>
    </source>
</reference>
<keyword evidence="1" id="KW-0732">Signal</keyword>
<evidence type="ECO:0008006" key="4">
    <source>
        <dbReference type="Google" id="ProtNLM"/>
    </source>
</evidence>
<proteinExistence type="predicted"/>
<feature type="signal peptide" evidence="1">
    <location>
        <begin position="1"/>
        <end position="29"/>
    </location>
</feature>
<name>A0ABQ4GA82_9ACTN</name>
<dbReference type="Proteomes" id="UP000603904">
    <property type="component" value="Unassembled WGS sequence"/>
</dbReference>
<keyword evidence="3" id="KW-1185">Reference proteome</keyword>
<evidence type="ECO:0000313" key="3">
    <source>
        <dbReference type="Proteomes" id="UP000603904"/>
    </source>
</evidence>
<gene>
    <name evidence="2" type="ORF">Mco01_70030</name>
</gene>
<sequence length="164" mass="16264">MSRKLVRFVPLTAAAVLATALATAAPAVAGAVDPAPIGPNQYFSGLVNGQSGTSTIKMACFGPVYPGQTGHPLAGQTVEVRRALSTSTTGVGYTGGAAKAIGVAFGNATSATAPIVLRFYGAPAEIPTSLNLPCYGSGTVSFVPAPSSPSARPATVTVNFVGQP</sequence>
<organism evidence="2 3">
    <name type="scientific">Microbispora corallina</name>
    <dbReference type="NCBI Taxonomy" id="83302"/>
    <lineage>
        <taxon>Bacteria</taxon>
        <taxon>Bacillati</taxon>
        <taxon>Actinomycetota</taxon>
        <taxon>Actinomycetes</taxon>
        <taxon>Streptosporangiales</taxon>
        <taxon>Streptosporangiaceae</taxon>
        <taxon>Microbispora</taxon>
    </lineage>
</organism>
<accession>A0ABQ4GA82</accession>
<comment type="caution">
    <text evidence="2">The sequence shown here is derived from an EMBL/GenBank/DDBJ whole genome shotgun (WGS) entry which is preliminary data.</text>
</comment>
<dbReference type="EMBL" id="BOOC01000050">
    <property type="protein sequence ID" value="GIH44003.1"/>
    <property type="molecule type" value="Genomic_DNA"/>
</dbReference>
<evidence type="ECO:0000256" key="1">
    <source>
        <dbReference type="SAM" id="SignalP"/>
    </source>
</evidence>
<feature type="chain" id="PRO_5047520746" description="Secreted protein" evidence="1">
    <location>
        <begin position="30"/>
        <end position="164"/>
    </location>
</feature>